<name>A0A0Q0CZH3_9PSED</name>
<gene>
    <name evidence="2" type="ORF">ALO40_200253</name>
</gene>
<accession>A0A0Q0CZH3</accession>
<sequence>MAKSFRIQVLAMMGGIVVSLVALICFYLLSNSLESYRGLLEGPVQVSQLVDEANLKFRSKNGKTCCCAVKHRRT</sequence>
<evidence type="ECO:0000256" key="1">
    <source>
        <dbReference type="SAM" id="Phobius"/>
    </source>
</evidence>
<dbReference type="PATRIC" id="fig|251703.9.peg.5558"/>
<keyword evidence="1" id="KW-0472">Membrane</keyword>
<evidence type="ECO:0000313" key="2">
    <source>
        <dbReference type="EMBL" id="KPZ10644.1"/>
    </source>
</evidence>
<keyword evidence="1" id="KW-1133">Transmembrane helix</keyword>
<proteinExistence type="predicted"/>
<evidence type="ECO:0000313" key="3">
    <source>
        <dbReference type="Proteomes" id="UP000050317"/>
    </source>
</evidence>
<keyword evidence="1" id="KW-0812">Transmembrane</keyword>
<reference evidence="2 3" key="1">
    <citation type="submission" date="2015-09" db="EMBL/GenBank/DDBJ databases">
        <title>Genome announcement of multiple Pseudomonas syringae strains.</title>
        <authorList>
            <person name="Thakur S."/>
            <person name="Wang P.W."/>
            <person name="Gong Y."/>
            <person name="Weir B.S."/>
            <person name="Guttman D.S."/>
        </authorList>
    </citation>
    <scope>NUCLEOTIDE SEQUENCE [LARGE SCALE GENOMIC DNA]</scope>
    <source>
        <strain evidence="2 3">ICMP3963</strain>
    </source>
</reference>
<dbReference type="AlphaFoldDB" id="A0A0Q0CZH3"/>
<organism evidence="2 3">
    <name type="scientific">Pseudomonas syringae pv. viburni</name>
    <dbReference type="NCBI Taxonomy" id="251703"/>
    <lineage>
        <taxon>Bacteria</taxon>
        <taxon>Pseudomonadati</taxon>
        <taxon>Pseudomonadota</taxon>
        <taxon>Gammaproteobacteria</taxon>
        <taxon>Pseudomonadales</taxon>
        <taxon>Pseudomonadaceae</taxon>
        <taxon>Pseudomonas</taxon>
    </lineage>
</organism>
<feature type="transmembrane region" description="Helical" evidence="1">
    <location>
        <begin position="7"/>
        <end position="29"/>
    </location>
</feature>
<dbReference type="EMBL" id="LJRR01000387">
    <property type="protein sequence ID" value="KPZ10644.1"/>
    <property type="molecule type" value="Genomic_DNA"/>
</dbReference>
<protein>
    <submittedName>
        <fullName evidence="2">Integrase</fullName>
    </submittedName>
</protein>
<dbReference type="Proteomes" id="UP000050317">
    <property type="component" value="Unassembled WGS sequence"/>
</dbReference>
<comment type="caution">
    <text evidence="2">The sequence shown here is derived from an EMBL/GenBank/DDBJ whole genome shotgun (WGS) entry which is preliminary data.</text>
</comment>